<feature type="domain" description="NACHT" evidence="7">
    <location>
        <begin position="49"/>
        <end position="185"/>
    </location>
</feature>
<keyword evidence="9" id="KW-1185">Reference proteome</keyword>
<protein>
    <recommendedName>
        <fullName evidence="7">NACHT domain-containing protein</fullName>
    </recommendedName>
</protein>
<dbReference type="SMART" id="SM00368">
    <property type="entry name" value="LRR_RI"/>
    <property type="match status" value="5"/>
</dbReference>
<dbReference type="Pfam" id="PF14484">
    <property type="entry name" value="FISNA"/>
    <property type="match status" value="1"/>
</dbReference>
<dbReference type="InterPro" id="IPR032675">
    <property type="entry name" value="LRR_dom_sf"/>
</dbReference>
<keyword evidence="6" id="KW-0067">ATP-binding</keyword>
<dbReference type="Gene3D" id="3.80.10.10">
    <property type="entry name" value="Ribonuclease Inhibitor"/>
    <property type="match status" value="1"/>
</dbReference>
<dbReference type="InterPro" id="IPR029495">
    <property type="entry name" value="NACHT-assoc"/>
</dbReference>
<reference evidence="8 9" key="1">
    <citation type="submission" date="2020-06" db="EMBL/GenBank/DDBJ databases">
        <authorList>
            <consortium name="Wellcome Sanger Institute Data Sharing"/>
        </authorList>
    </citation>
    <scope>NUCLEOTIDE SEQUENCE [LARGE SCALE GENOMIC DNA]</scope>
</reference>
<evidence type="ECO:0000313" key="9">
    <source>
        <dbReference type="Proteomes" id="UP000694580"/>
    </source>
</evidence>
<evidence type="ECO:0000256" key="4">
    <source>
        <dbReference type="ARBA" id="ARBA00022737"/>
    </source>
</evidence>
<reference evidence="8" key="3">
    <citation type="submission" date="2025-09" db="UniProtKB">
        <authorList>
            <consortium name="Ensembl"/>
        </authorList>
    </citation>
    <scope>IDENTIFICATION</scope>
</reference>
<evidence type="ECO:0000256" key="5">
    <source>
        <dbReference type="ARBA" id="ARBA00022741"/>
    </source>
</evidence>
<dbReference type="SUPFAM" id="SSF52047">
    <property type="entry name" value="RNI-like"/>
    <property type="match status" value="1"/>
</dbReference>
<dbReference type="InterPro" id="IPR051261">
    <property type="entry name" value="NLR"/>
</dbReference>
<dbReference type="GO" id="GO:0005737">
    <property type="term" value="C:cytoplasm"/>
    <property type="evidence" value="ECO:0007669"/>
    <property type="project" value="UniProtKB-SubCell"/>
</dbReference>
<dbReference type="InterPro" id="IPR041267">
    <property type="entry name" value="NLRP_HD2"/>
</dbReference>
<dbReference type="AlphaFoldDB" id="A0AAY3ZTQ7"/>
<dbReference type="GeneTree" id="ENSGT01150000286911"/>
<dbReference type="Proteomes" id="UP000694580">
    <property type="component" value="Chromosome 1"/>
</dbReference>
<accession>A0AAY3ZTQ7</accession>
<organism evidence="8 9">
    <name type="scientific">Denticeps clupeoides</name>
    <name type="common">denticle herring</name>
    <dbReference type="NCBI Taxonomy" id="299321"/>
    <lineage>
        <taxon>Eukaryota</taxon>
        <taxon>Metazoa</taxon>
        <taxon>Chordata</taxon>
        <taxon>Craniata</taxon>
        <taxon>Vertebrata</taxon>
        <taxon>Euteleostomi</taxon>
        <taxon>Actinopterygii</taxon>
        <taxon>Neopterygii</taxon>
        <taxon>Teleostei</taxon>
        <taxon>Clupei</taxon>
        <taxon>Clupeiformes</taxon>
        <taxon>Denticipitoidei</taxon>
        <taxon>Denticipitidae</taxon>
        <taxon>Denticeps</taxon>
    </lineage>
</organism>
<dbReference type="InterPro" id="IPR001611">
    <property type="entry name" value="Leu-rich_rpt"/>
</dbReference>
<keyword evidence="4" id="KW-0677">Repeat</keyword>
<dbReference type="InterPro" id="IPR027417">
    <property type="entry name" value="P-loop_NTPase"/>
</dbReference>
<dbReference type="InterPro" id="IPR041075">
    <property type="entry name" value="NOD1/2_WH"/>
</dbReference>
<name>A0AAY3ZTQ7_9TELE</name>
<evidence type="ECO:0000259" key="7">
    <source>
        <dbReference type="PROSITE" id="PS50837"/>
    </source>
</evidence>
<evidence type="ECO:0000256" key="6">
    <source>
        <dbReference type="ARBA" id="ARBA00022840"/>
    </source>
</evidence>
<dbReference type="PANTHER" id="PTHR24106">
    <property type="entry name" value="NACHT, LRR AND CARD DOMAINS-CONTAINING"/>
    <property type="match status" value="1"/>
</dbReference>
<dbReference type="Pfam" id="PF17779">
    <property type="entry name" value="WHD_NOD2"/>
    <property type="match status" value="1"/>
</dbReference>
<dbReference type="Ensembl" id="ENSDCDT00010000002.1">
    <property type="protein sequence ID" value="ENSDCDP00010000002.1"/>
    <property type="gene ID" value="ENSDCDG00010000002.1"/>
</dbReference>
<keyword evidence="5" id="KW-0547">Nucleotide-binding</keyword>
<keyword evidence="2" id="KW-0963">Cytoplasm</keyword>
<dbReference type="GO" id="GO:0005524">
    <property type="term" value="F:ATP binding"/>
    <property type="evidence" value="ECO:0007669"/>
    <property type="project" value="UniProtKB-KW"/>
</dbReference>
<dbReference type="FunFam" id="3.40.50.300:FF:000210">
    <property type="entry name" value="Si:dkey-16p6.1"/>
    <property type="match status" value="1"/>
</dbReference>
<keyword evidence="3" id="KW-0433">Leucine-rich repeat</keyword>
<dbReference type="Pfam" id="PF13516">
    <property type="entry name" value="LRR_6"/>
    <property type="match status" value="3"/>
</dbReference>
<evidence type="ECO:0000256" key="2">
    <source>
        <dbReference type="ARBA" id="ARBA00022490"/>
    </source>
</evidence>
<sequence>VEHLCEDVVTPGSETLLNSIYTELYITKGESEGVNEEHEVHQIEAKNIRTVMTKGIAGIGKTVSVHKFILDWAEGATNQDVDFIFVFPFREMNLVKDEEYSLHQLLLDFYPELKELDATLLYERCKILFIFDGLDESRMQLHFHNQEQELCDVTHTSSVGVVLTNLLQGNLLPSALIWITSRPAAANQIPAVHIGQVTELRGFNDPQKDEYFRKRIRDQAQAEKIISHIKTSRSLYIMCHIPVFCWISATVLQEMLHQDGSKEIPRTLTEMFIHLLIIQTNMKNQKYDEKSVTDRQTLLQSNKDVILKLSRLAFNQLENGNVLFYEEDLTECDIDVTDATVYSGMCTELFKEEPLFQNKKIFCFVHLSMQEFLAAFFLLYSFLSSNMEVLESFLRRDFSLLSFLQSLLRRQERCSWDGFLKAAVDKTLHSDNGQLDLFLRFLLGISLPSNQNLLQGLLPQTESSSESLQRTSQYIKEKISENISTERATNLLLCLLEMKDTSLLVDIEGFMRSGKKLLVDCDLTEVSCKTVASALQSPDSHLTELNMSNNNLLDSGVKHLSLGLESACKQTGELQNCNLTDVTCSALCSALKSNSSSLRELNLGKNKLQDSGVIFLCKALEDPRCKLEKLSLQDCNLSNKSCAVLCSALGSNTCLKDLNLSDNDLQDSGVKHLFTAPQEPPFKLEKLKWVQDSNSYVCVIWCVSFFGADSLARWWLKQPEKLEEHEQNYSHMILLAITVLDRLFISSLREFKIISPLLSVMARPLLLLTVTYRQVHKYWDINTMLTFLALHTTTMDIK</sequence>
<proteinExistence type="predicted"/>
<evidence type="ECO:0000256" key="1">
    <source>
        <dbReference type="ARBA" id="ARBA00004496"/>
    </source>
</evidence>
<dbReference type="InterPro" id="IPR007111">
    <property type="entry name" value="NACHT_NTPase"/>
</dbReference>
<dbReference type="Pfam" id="PF05729">
    <property type="entry name" value="NACHT"/>
    <property type="match status" value="1"/>
</dbReference>
<reference evidence="8" key="2">
    <citation type="submission" date="2025-08" db="UniProtKB">
        <authorList>
            <consortium name="Ensembl"/>
        </authorList>
    </citation>
    <scope>IDENTIFICATION</scope>
</reference>
<evidence type="ECO:0000256" key="3">
    <source>
        <dbReference type="ARBA" id="ARBA00022614"/>
    </source>
</evidence>
<dbReference type="Pfam" id="PF17776">
    <property type="entry name" value="NLRC4_HD2"/>
    <property type="match status" value="1"/>
</dbReference>
<comment type="subcellular location">
    <subcellularLocation>
        <location evidence="1">Cytoplasm</location>
    </subcellularLocation>
</comment>
<evidence type="ECO:0000313" key="8">
    <source>
        <dbReference type="Ensembl" id="ENSDCDP00010000002.1"/>
    </source>
</evidence>
<dbReference type="SMART" id="SM01288">
    <property type="entry name" value="FISNA"/>
    <property type="match status" value="1"/>
</dbReference>
<dbReference type="Gene3D" id="3.40.50.300">
    <property type="entry name" value="P-loop containing nucleotide triphosphate hydrolases"/>
    <property type="match status" value="1"/>
</dbReference>
<dbReference type="PROSITE" id="PS50837">
    <property type="entry name" value="NACHT"/>
    <property type="match status" value="1"/>
</dbReference>